<evidence type="ECO:0000256" key="2">
    <source>
        <dbReference type="ARBA" id="ARBA00022692"/>
    </source>
</evidence>
<evidence type="ECO:0000256" key="4">
    <source>
        <dbReference type="ARBA" id="ARBA00023136"/>
    </source>
</evidence>
<dbReference type="CDD" id="cd20254">
    <property type="entry name" value="CASIMO1_SMIM5"/>
    <property type="match status" value="1"/>
</dbReference>
<name>A0A803J392_XENTR</name>
<dbReference type="Pfam" id="PF15831">
    <property type="entry name" value="SMIM5_18_22"/>
    <property type="match status" value="1"/>
</dbReference>
<keyword evidence="3 5" id="KW-1133">Transmembrane helix</keyword>
<dbReference type="InterPro" id="IPR047133">
    <property type="entry name" value="SMIM5"/>
</dbReference>
<dbReference type="InterPro" id="IPR031671">
    <property type="entry name" value="SMIM5/18/22"/>
</dbReference>
<feature type="transmembrane region" description="Helical" evidence="5">
    <location>
        <begin position="32"/>
        <end position="58"/>
    </location>
</feature>
<keyword evidence="2 5" id="KW-0812">Transmembrane</keyword>
<dbReference type="GO" id="GO:0016020">
    <property type="term" value="C:membrane"/>
    <property type="evidence" value="ECO:0007669"/>
    <property type="project" value="UniProtKB-SubCell"/>
</dbReference>
<organism evidence="6">
    <name type="scientific">Xenopus tropicalis</name>
    <name type="common">Western clawed frog</name>
    <name type="synonym">Silurana tropicalis</name>
    <dbReference type="NCBI Taxonomy" id="8364"/>
    <lineage>
        <taxon>Eukaryota</taxon>
        <taxon>Metazoa</taxon>
        <taxon>Chordata</taxon>
        <taxon>Craniata</taxon>
        <taxon>Vertebrata</taxon>
        <taxon>Euteleostomi</taxon>
        <taxon>Amphibia</taxon>
        <taxon>Batrachia</taxon>
        <taxon>Anura</taxon>
        <taxon>Pipoidea</taxon>
        <taxon>Pipidae</taxon>
        <taxon>Xenopodinae</taxon>
        <taxon>Xenopus</taxon>
        <taxon>Silurana</taxon>
    </lineage>
</organism>
<evidence type="ECO:0000313" key="6">
    <source>
        <dbReference type="Ensembl" id="ENSXETP00000102286"/>
    </source>
</evidence>
<dbReference type="Ensembl" id="ENSXETT00000124538">
    <property type="protein sequence ID" value="ENSXETP00000102286"/>
    <property type="gene ID" value="ENSXETG00000044674"/>
</dbReference>
<dbReference type="InParanoid" id="A0A803J392"/>
<sequence>MSGNNLLREMEMVGQRLLVKLKDLPQADAFQILPFAIILIFIGAVLLMVSLACCYSCCDGHTKKQRLARVQPAGTV</sequence>
<proteinExistence type="predicted"/>
<dbReference type="FunCoup" id="A0A803J392">
    <property type="interactions" value="13"/>
</dbReference>
<evidence type="ECO:0000256" key="1">
    <source>
        <dbReference type="ARBA" id="ARBA00004167"/>
    </source>
</evidence>
<keyword evidence="4 5" id="KW-0472">Membrane</keyword>
<dbReference type="PANTHER" id="PTHR37344:SF1">
    <property type="entry name" value="SMALL INTEGRAL MEMBRANE PROTEIN 5"/>
    <property type="match status" value="1"/>
</dbReference>
<comment type="subcellular location">
    <subcellularLocation>
        <location evidence="1">Membrane</location>
        <topology evidence="1">Single-pass membrane protein</topology>
    </subcellularLocation>
</comment>
<evidence type="ECO:0000256" key="5">
    <source>
        <dbReference type="SAM" id="Phobius"/>
    </source>
</evidence>
<accession>A0A803J392</accession>
<evidence type="ECO:0000256" key="3">
    <source>
        <dbReference type="ARBA" id="ARBA00022989"/>
    </source>
</evidence>
<dbReference type="AlphaFoldDB" id="A0A803J392"/>
<protein>
    <recommendedName>
        <fullName evidence="7">Small integral membrane protein 5</fullName>
    </recommendedName>
</protein>
<evidence type="ECO:0008006" key="7">
    <source>
        <dbReference type="Google" id="ProtNLM"/>
    </source>
</evidence>
<reference evidence="6" key="1">
    <citation type="journal article" date="2010" name="Science">
        <title>The genome of the Western clawed frog Xenopus tropicalis.</title>
        <authorList>
            <person name="Hellsten U."/>
            <person name="Harland R.M."/>
            <person name="Gilchrist M.J."/>
            <person name="Hendrix D."/>
            <person name="Jurka J."/>
            <person name="Kapitonov V."/>
            <person name="Ovcharenko I."/>
            <person name="Putnam N.H."/>
            <person name="Shu S."/>
            <person name="Taher L."/>
            <person name="Blitz I.L."/>
            <person name="Blumberg B."/>
            <person name="Dichmann D.S."/>
            <person name="Dubchak I."/>
            <person name="Amaya E."/>
            <person name="Detter J.C."/>
            <person name="Fletcher R."/>
            <person name="Gerhard D.S."/>
            <person name="Goodstein D."/>
            <person name="Graves T."/>
            <person name="Grigoriev I.V."/>
            <person name="Grimwood J."/>
            <person name="Kawashima T."/>
            <person name="Lindquist E."/>
            <person name="Lucas S.M."/>
            <person name="Mead P.E."/>
            <person name="Mitros T."/>
            <person name="Ogino H."/>
            <person name="Ohta Y."/>
            <person name="Poliakov A.V."/>
            <person name="Pollet N."/>
            <person name="Robert J."/>
            <person name="Salamov A."/>
            <person name="Sater A.K."/>
            <person name="Schmutz J."/>
            <person name="Terry A."/>
            <person name="Vize P.D."/>
            <person name="Warren W.C."/>
            <person name="Wells D."/>
            <person name="Wills A."/>
            <person name="Wilson R.K."/>
            <person name="Zimmerman L.B."/>
            <person name="Zorn A.M."/>
            <person name="Grainger R."/>
            <person name="Grammer T."/>
            <person name="Khokha M.K."/>
            <person name="Richardson P.M."/>
            <person name="Rokhsar D.S."/>
        </authorList>
    </citation>
    <scope>NUCLEOTIDE SEQUENCE [LARGE SCALE GENOMIC DNA]</scope>
    <source>
        <strain evidence="6">Nigerian</strain>
    </source>
</reference>
<dbReference type="PANTHER" id="PTHR37344">
    <property type="entry name" value="SMALL INTEGRAL MEMBRANE PROTEIN 5"/>
    <property type="match status" value="1"/>
</dbReference>
<reference evidence="6" key="2">
    <citation type="submission" date="2021-03" db="UniProtKB">
        <authorList>
            <consortium name="Ensembl"/>
        </authorList>
    </citation>
    <scope>IDENTIFICATION</scope>
</reference>